<comment type="catalytic activity">
    <reaction evidence="8">
        <text>L-seryl-[protein] + ATP = O-phospho-L-seryl-[protein] + ADP + H(+)</text>
        <dbReference type="Rhea" id="RHEA:17989"/>
        <dbReference type="Rhea" id="RHEA-COMP:9863"/>
        <dbReference type="Rhea" id="RHEA-COMP:11604"/>
        <dbReference type="ChEBI" id="CHEBI:15378"/>
        <dbReference type="ChEBI" id="CHEBI:29999"/>
        <dbReference type="ChEBI" id="CHEBI:30616"/>
        <dbReference type="ChEBI" id="CHEBI:83421"/>
        <dbReference type="ChEBI" id="CHEBI:456216"/>
        <dbReference type="EC" id="2.7.11.1"/>
    </reaction>
</comment>
<evidence type="ECO:0000256" key="6">
    <source>
        <dbReference type="ARBA" id="ARBA00022840"/>
    </source>
</evidence>
<keyword evidence="4 9" id="KW-0547">Nucleotide-binding</keyword>
<protein>
    <recommendedName>
        <fullName evidence="1">non-specific serine/threonine protein kinase</fullName>
        <ecNumber evidence="1">2.7.11.1</ecNumber>
    </recommendedName>
</protein>
<organism evidence="10 11">
    <name type="scientific">Penicillium roqueforti (strain FM164)</name>
    <dbReference type="NCBI Taxonomy" id="1365484"/>
    <lineage>
        <taxon>Eukaryota</taxon>
        <taxon>Fungi</taxon>
        <taxon>Dikarya</taxon>
        <taxon>Ascomycota</taxon>
        <taxon>Pezizomycotina</taxon>
        <taxon>Eurotiomycetes</taxon>
        <taxon>Eurotiomycetidae</taxon>
        <taxon>Eurotiales</taxon>
        <taxon>Aspergillaceae</taxon>
        <taxon>Penicillium</taxon>
    </lineage>
</organism>
<dbReference type="OMA" id="HENGSHR"/>
<sequence>MPAYDIGLFYPVRFGDTFQTRYQVISKLGFGANSTLWLCRDIEKHRYIALKIVIHDWKKNREVEVLSRFSELQTRHNVNGLIRTMLDSFEIEGPKGKHQCIVFEVKGQWKGQVSVPELSLEDSEVYLEGENRRLFLQFMRTMLQWDPDDRQSTFKLLKDPWLNSR</sequence>
<keyword evidence="6 9" id="KW-0067">ATP-binding</keyword>
<dbReference type="GO" id="GO:0050684">
    <property type="term" value="P:regulation of mRNA processing"/>
    <property type="evidence" value="ECO:0007669"/>
    <property type="project" value="TreeGrafter"/>
</dbReference>
<dbReference type="GO" id="GO:0005737">
    <property type="term" value="C:cytoplasm"/>
    <property type="evidence" value="ECO:0007669"/>
    <property type="project" value="TreeGrafter"/>
</dbReference>
<dbReference type="PANTHER" id="PTHR47634:SF9">
    <property type="entry name" value="PROTEIN KINASE DOMAIN-CONTAINING PROTEIN-RELATED"/>
    <property type="match status" value="1"/>
</dbReference>
<dbReference type="STRING" id="1365484.W6PZY6"/>
<dbReference type="Gene3D" id="1.10.510.10">
    <property type="entry name" value="Transferase(Phosphotransferase) domain 1"/>
    <property type="match status" value="2"/>
</dbReference>
<proteinExistence type="predicted"/>
<evidence type="ECO:0000256" key="2">
    <source>
        <dbReference type="ARBA" id="ARBA00022527"/>
    </source>
</evidence>
<dbReference type="GO" id="GO:0005634">
    <property type="term" value="C:nucleus"/>
    <property type="evidence" value="ECO:0007669"/>
    <property type="project" value="TreeGrafter"/>
</dbReference>
<dbReference type="EMBL" id="HG792015">
    <property type="protein sequence ID" value="CDM27524.1"/>
    <property type="molecule type" value="Genomic_DNA"/>
</dbReference>
<evidence type="ECO:0000256" key="4">
    <source>
        <dbReference type="ARBA" id="ARBA00022741"/>
    </source>
</evidence>
<keyword evidence="3" id="KW-0808">Transferase</keyword>
<dbReference type="GO" id="GO:0004674">
    <property type="term" value="F:protein serine/threonine kinase activity"/>
    <property type="evidence" value="ECO:0007669"/>
    <property type="project" value="UniProtKB-KW"/>
</dbReference>
<dbReference type="SUPFAM" id="SSF56112">
    <property type="entry name" value="Protein kinase-like (PK-like)"/>
    <property type="match status" value="1"/>
</dbReference>
<dbReference type="InterPro" id="IPR017441">
    <property type="entry name" value="Protein_kinase_ATP_BS"/>
</dbReference>
<evidence type="ECO:0000256" key="7">
    <source>
        <dbReference type="ARBA" id="ARBA00047899"/>
    </source>
</evidence>
<evidence type="ECO:0000313" key="10">
    <source>
        <dbReference type="EMBL" id="CDM27524.1"/>
    </source>
</evidence>
<dbReference type="GO" id="GO:0005524">
    <property type="term" value="F:ATP binding"/>
    <property type="evidence" value="ECO:0007669"/>
    <property type="project" value="UniProtKB-UniRule"/>
</dbReference>
<evidence type="ECO:0000256" key="1">
    <source>
        <dbReference type="ARBA" id="ARBA00012513"/>
    </source>
</evidence>
<dbReference type="Gene3D" id="3.30.200.20">
    <property type="entry name" value="Phosphorylase Kinase, domain 1"/>
    <property type="match status" value="1"/>
</dbReference>
<dbReference type="InterPro" id="IPR011009">
    <property type="entry name" value="Kinase-like_dom_sf"/>
</dbReference>
<dbReference type="PROSITE" id="PS00107">
    <property type="entry name" value="PROTEIN_KINASE_ATP"/>
    <property type="match status" value="1"/>
</dbReference>
<dbReference type="EC" id="2.7.11.1" evidence="1"/>
<dbReference type="InterPro" id="IPR051334">
    <property type="entry name" value="SRPK"/>
</dbReference>
<comment type="catalytic activity">
    <reaction evidence="7">
        <text>L-threonyl-[protein] + ATP = O-phospho-L-threonyl-[protein] + ADP + H(+)</text>
        <dbReference type="Rhea" id="RHEA:46608"/>
        <dbReference type="Rhea" id="RHEA-COMP:11060"/>
        <dbReference type="Rhea" id="RHEA-COMP:11605"/>
        <dbReference type="ChEBI" id="CHEBI:15378"/>
        <dbReference type="ChEBI" id="CHEBI:30013"/>
        <dbReference type="ChEBI" id="CHEBI:30616"/>
        <dbReference type="ChEBI" id="CHEBI:61977"/>
        <dbReference type="ChEBI" id="CHEBI:456216"/>
        <dbReference type="EC" id="2.7.11.1"/>
    </reaction>
</comment>
<keyword evidence="11" id="KW-1185">Reference proteome</keyword>
<dbReference type="OrthoDB" id="4367430at2759"/>
<evidence type="ECO:0000256" key="9">
    <source>
        <dbReference type="PROSITE-ProRule" id="PRU10141"/>
    </source>
</evidence>
<evidence type="ECO:0000256" key="3">
    <source>
        <dbReference type="ARBA" id="ARBA00022679"/>
    </source>
</evidence>
<dbReference type="AlphaFoldDB" id="W6PZY6"/>
<gene>
    <name evidence="10" type="ORF">PROQFM164_S01g001335</name>
</gene>
<dbReference type="GO" id="GO:0000245">
    <property type="term" value="P:spliceosomal complex assembly"/>
    <property type="evidence" value="ECO:0007669"/>
    <property type="project" value="TreeGrafter"/>
</dbReference>
<accession>W6PZY6</accession>
<reference evidence="10" key="1">
    <citation type="journal article" date="2014" name="Nat. Commun.">
        <title>Multiple recent horizontal transfers of a large genomic region in cheese making fungi.</title>
        <authorList>
            <person name="Cheeseman K."/>
            <person name="Ropars J."/>
            <person name="Renault P."/>
            <person name="Dupont J."/>
            <person name="Gouzy J."/>
            <person name="Branca A."/>
            <person name="Abraham A.L."/>
            <person name="Ceppi M."/>
            <person name="Conseiller E."/>
            <person name="Debuchy R."/>
            <person name="Malagnac F."/>
            <person name="Goarin A."/>
            <person name="Silar P."/>
            <person name="Lacoste S."/>
            <person name="Sallet E."/>
            <person name="Bensimon A."/>
            <person name="Giraud T."/>
            <person name="Brygoo Y."/>
        </authorList>
    </citation>
    <scope>NUCLEOTIDE SEQUENCE [LARGE SCALE GENOMIC DNA]</scope>
    <source>
        <strain evidence="10">FM164</strain>
    </source>
</reference>
<evidence type="ECO:0000256" key="8">
    <source>
        <dbReference type="ARBA" id="ARBA00048679"/>
    </source>
</evidence>
<keyword evidence="2" id="KW-0723">Serine/threonine-protein kinase</keyword>
<keyword evidence="5 10" id="KW-0418">Kinase</keyword>
<evidence type="ECO:0000313" key="11">
    <source>
        <dbReference type="Proteomes" id="UP000030686"/>
    </source>
</evidence>
<feature type="binding site" evidence="9">
    <location>
        <position position="51"/>
    </location>
    <ligand>
        <name>ATP</name>
        <dbReference type="ChEBI" id="CHEBI:30616"/>
    </ligand>
</feature>
<evidence type="ECO:0000256" key="5">
    <source>
        <dbReference type="ARBA" id="ARBA00022777"/>
    </source>
</evidence>
<name>W6PZY6_PENRF</name>
<dbReference type="Proteomes" id="UP000030686">
    <property type="component" value="Unassembled WGS sequence"/>
</dbReference>
<dbReference type="PANTHER" id="PTHR47634">
    <property type="entry name" value="PROTEIN KINASE DOMAIN-CONTAINING PROTEIN-RELATED"/>
    <property type="match status" value="1"/>
</dbReference>